<keyword evidence="2" id="KW-0808">Transferase</keyword>
<feature type="compositionally biased region" description="Polar residues" evidence="1">
    <location>
        <begin position="362"/>
        <end position="371"/>
    </location>
</feature>
<sequence>MTNQRVVGELDEIVLNIFHFLDGNEVLKCSLVCKRWHRIANDNSLWQNLVLNRWPSQRAVLGQVSTLALHWQKLYRYLLGIGNYSPDDMKYFIICKLGESFLDSDELQRAVFNAMEDVNLRWEKPRLYELEETSPRFFNSNMELYYDTHDLKWVFVDRRREYVDDSFTIRLNQDRMTSRQMRFIRPYQVMASCVMMYRWLTLFKYMFMEDVGLAFYRIWRFRLKHSETGSIFETYDWKAAMSSTFSHGCPISIKFRDDGLTVLNMLSSPFFVTHPLGNTYKISYEIPFPVYSESVFSSENVSRSSSIETLDNIKSEPKATEFLPALKAGEFSISPVLALKAGEYSAMPTVASKGITQSFSSDTLSSYSGKSGNDEDQESEDNGDDCGYFCNCEYFIHRSSWEYEEQQMTQAEVATKWEAIIDHPQPTFELVFDSYEEKWLFFCCDPKNLKCPEKLNRQVIEKSLESAKSIRDDPDENEIARSALEIADSAQENADSAPTIADAASTSTCIVTNDTSILDCIGAAIASMPGTSAEAEQTNLSLGQEAMPSSLTLYRLICLFDLASPQYKSSEECCVWSVCLQHRLSRGIVQLKDLNGWLRVFATLNRELRLYCSDLTVMSLNQNIGFLDDKNLSCSSKTKPEGLSSTSSDNQSEVSSDGSSEDEFGNPLEKFKKDTCALLQLLVNQKFAHPYGTVAGAVA</sequence>
<dbReference type="InterPro" id="IPR036047">
    <property type="entry name" value="F-box-like_dom_sf"/>
</dbReference>
<evidence type="ECO:0000313" key="3">
    <source>
        <dbReference type="Proteomes" id="UP001152795"/>
    </source>
</evidence>
<reference evidence="2" key="1">
    <citation type="submission" date="2020-04" db="EMBL/GenBank/DDBJ databases">
        <authorList>
            <person name="Alioto T."/>
            <person name="Alioto T."/>
            <person name="Gomez Garrido J."/>
        </authorList>
    </citation>
    <scope>NUCLEOTIDE SEQUENCE</scope>
    <source>
        <strain evidence="2">A484AB</strain>
    </source>
</reference>
<dbReference type="Proteomes" id="UP001152795">
    <property type="component" value="Unassembled WGS sequence"/>
</dbReference>
<evidence type="ECO:0000313" key="2">
    <source>
        <dbReference type="EMBL" id="CAB4007847.1"/>
    </source>
</evidence>
<name>A0A7D9EDJ8_PARCT</name>
<dbReference type="Gene3D" id="1.20.1280.50">
    <property type="match status" value="1"/>
</dbReference>
<feature type="compositionally biased region" description="Low complexity" evidence="1">
    <location>
        <begin position="644"/>
        <end position="658"/>
    </location>
</feature>
<gene>
    <name evidence="2" type="ORF">PACLA_8A051593</name>
</gene>
<dbReference type="InterPro" id="IPR001810">
    <property type="entry name" value="F-box_dom"/>
</dbReference>
<proteinExistence type="predicted"/>
<dbReference type="EMBL" id="CACRXK020005934">
    <property type="protein sequence ID" value="CAB4007847.1"/>
    <property type="molecule type" value="Genomic_DNA"/>
</dbReference>
<feature type="region of interest" description="Disordered" evidence="1">
    <location>
        <begin position="638"/>
        <end position="667"/>
    </location>
</feature>
<dbReference type="Pfam" id="PF12937">
    <property type="entry name" value="F-box-like"/>
    <property type="match status" value="1"/>
</dbReference>
<dbReference type="GO" id="GO:0016301">
    <property type="term" value="F:kinase activity"/>
    <property type="evidence" value="ECO:0007669"/>
    <property type="project" value="UniProtKB-KW"/>
</dbReference>
<dbReference type="SMART" id="SM00256">
    <property type="entry name" value="FBOX"/>
    <property type="match status" value="1"/>
</dbReference>
<protein>
    <submittedName>
        <fullName evidence="2">S-phase kinase-associated 2</fullName>
    </submittedName>
</protein>
<feature type="region of interest" description="Disordered" evidence="1">
    <location>
        <begin position="362"/>
        <end position="382"/>
    </location>
</feature>
<keyword evidence="2" id="KW-0418">Kinase</keyword>
<organism evidence="2 3">
    <name type="scientific">Paramuricea clavata</name>
    <name type="common">Red gorgonian</name>
    <name type="synonym">Violescent sea-whip</name>
    <dbReference type="NCBI Taxonomy" id="317549"/>
    <lineage>
        <taxon>Eukaryota</taxon>
        <taxon>Metazoa</taxon>
        <taxon>Cnidaria</taxon>
        <taxon>Anthozoa</taxon>
        <taxon>Octocorallia</taxon>
        <taxon>Malacalcyonacea</taxon>
        <taxon>Plexauridae</taxon>
        <taxon>Paramuricea</taxon>
    </lineage>
</organism>
<accession>A0A7D9EDJ8</accession>
<keyword evidence="3" id="KW-1185">Reference proteome</keyword>
<comment type="caution">
    <text evidence="2">The sequence shown here is derived from an EMBL/GenBank/DDBJ whole genome shotgun (WGS) entry which is preliminary data.</text>
</comment>
<dbReference type="PROSITE" id="PS50181">
    <property type="entry name" value="FBOX"/>
    <property type="match status" value="1"/>
</dbReference>
<dbReference type="SUPFAM" id="SSF81383">
    <property type="entry name" value="F-box domain"/>
    <property type="match status" value="1"/>
</dbReference>
<evidence type="ECO:0000256" key="1">
    <source>
        <dbReference type="SAM" id="MobiDB-lite"/>
    </source>
</evidence>
<dbReference type="OrthoDB" id="2095648at2759"/>
<dbReference type="AlphaFoldDB" id="A0A7D9EDJ8"/>